<dbReference type="Gene3D" id="1.10.10.60">
    <property type="entry name" value="Homeodomain-like"/>
    <property type="match status" value="3"/>
</dbReference>
<organism evidence="6 7">
    <name type="scientific">Cafeteria roenbergensis</name>
    <name type="common">Marine flagellate</name>
    <dbReference type="NCBI Taxonomy" id="33653"/>
    <lineage>
        <taxon>Eukaryota</taxon>
        <taxon>Sar</taxon>
        <taxon>Stramenopiles</taxon>
        <taxon>Bigyra</taxon>
        <taxon>Opalozoa</taxon>
        <taxon>Bicosoecida</taxon>
        <taxon>Cafeteriaceae</taxon>
        <taxon>Cafeteria</taxon>
    </lineage>
</organism>
<evidence type="ECO:0000259" key="5">
    <source>
        <dbReference type="PROSITE" id="PS51294"/>
    </source>
</evidence>
<dbReference type="InterPro" id="IPR017930">
    <property type="entry name" value="Myb_dom"/>
</dbReference>
<dbReference type="PROSITE" id="PS50090">
    <property type="entry name" value="MYB_LIKE"/>
    <property type="match status" value="3"/>
</dbReference>
<feature type="domain" description="HTH myb-type" evidence="5">
    <location>
        <begin position="9"/>
        <end position="60"/>
    </location>
</feature>
<dbReference type="GO" id="GO:0000978">
    <property type="term" value="F:RNA polymerase II cis-regulatory region sequence-specific DNA binding"/>
    <property type="evidence" value="ECO:0007669"/>
    <property type="project" value="TreeGrafter"/>
</dbReference>
<dbReference type="Proteomes" id="UP000325113">
    <property type="component" value="Unassembled WGS sequence"/>
</dbReference>
<dbReference type="AlphaFoldDB" id="A0A5A8DBZ9"/>
<feature type="domain" description="Myb-like" evidence="4">
    <location>
        <begin position="9"/>
        <end position="56"/>
    </location>
</feature>
<name>A0A5A8DBZ9_CAFRO</name>
<comment type="caution">
    <text evidence="6">The sequence shown here is derived from an EMBL/GenBank/DDBJ whole genome shotgun (WGS) entry which is preliminary data.</text>
</comment>
<dbReference type="InterPro" id="IPR001005">
    <property type="entry name" value="SANT/Myb"/>
</dbReference>
<feature type="region of interest" description="Disordered" evidence="3">
    <location>
        <begin position="325"/>
        <end position="405"/>
    </location>
</feature>
<gene>
    <name evidence="6" type="ORF">FNF31_02925</name>
</gene>
<dbReference type="GO" id="GO:0000981">
    <property type="term" value="F:DNA-binding transcription factor activity, RNA polymerase II-specific"/>
    <property type="evidence" value="ECO:0007669"/>
    <property type="project" value="TreeGrafter"/>
</dbReference>
<dbReference type="EMBL" id="VLTM01000023">
    <property type="protein sequence ID" value="KAA0163102.1"/>
    <property type="molecule type" value="Genomic_DNA"/>
</dbReference>
<feature type="compositionally biased region" description="Acidic residues" evidence="3">
    <location>
        <begin position="371"/>
        <end position="391"/>
    </location>
</feature>
<dbReference type="CDD" id="cd00167">
    <property type="entry name" value="SANT"/>
    <property type="match status" value="3"/>
</dbReference>
<dbReference type="PROSITE" id="PS51294">
    <property type="entry name" value="HTH_MYB"/>
    <property type="match status" value="3"/>
</dbReference>
<reference evidence="6 7" key="1">
    <citation type="submission" date="2019-07" db="EMBL/GenBank/DDBJ databases">
        <title>Genomes of Cafeteria roenbergensis.</title>
        <authorList>
            <person name="Fischer M.G."/>
            <person name="Hackl T."/>
            <person name="Roman M."/>
        </authorList>
    </citation>
    <scope>NUCLEOTIDE SEQUENCE [LARGE SCALE GENOMIC DNA]</scope>
    <source>
        <strain evidence="6 7">Cflag</strain>
    </source>
</reference>
<dbReference type="SUPFAM" id="SSF46689">
    <property type="entry name" value="Homeodomain-like"/>
    <property type="match status" value="2"/>
</dbReference>
<dbReference type="InterPro" id="IPR050560">
    <property type="entry name" value="MYB_TF"/>
</dbReference>
<dbReference type="FunFam" id="1.10.10.60:FF:000010">
    <property type="entry name" value="Transcriptional activator Myb isoform A"/>
    <property type="match status" value="1"/>
</dbReference>
<feature type="domain" description="HTH myb-type" evidence="5">
    <location>
        <begin position="61"/>
        <end position="107"/>
    </location>
</feature>
<evidence type="ECO:0000313" key="7">
    <source>
        <dbReference type="Proteomes" id="UP000325113"/>
    </source>
</evidence>
<dbReference type="PANTHER" id="PTHR45614:SF274">
    <property type="entry name" value="MYB-LIKE DNA-BINDING PROTEIN"/>
    <property type="match status" value="1"/>
</dbReference>
<dbReference type="InterPro" id="IPR009057">
    <property type="entry name" value="Homeodomain-like_sf"/>
</dbReference>
<dbReference type="GO" id="GO:0005634">
    <property type="term" value="C:nucleus"/>
    <property type="evidence" value="ECO:0007669"/>
    <property type="project" value="TreeGrafter"/>
</dbReference>
<evidence type="ECO:0000256" key="2">
    <source>
        <dbReference type="ARBA" id="ARBA00023125"/>
    </source>
</evidence>
<keyword evidence="2" id="KW-0238">DNA-binding</keyword>
<proteinExistence type="predicted"/>
<feature type="domain" description="HTH myb-type" evidence="5">
    <location>
        <begin position="108"/>
        <end position="162"/>
    </location>
</feature>
<feature type="region of interest" description="Disordered" evidence="3">
    <location>
        <begin position="152"/>
        <end position="256"/>
    </location>
</feature>
<feature type="compositionally biased region" description="Polar residues" evidence="3">
    <location>
        <begin position="196"/>
        <end position="210"/>
    </location>
</feature>
<feature type="domain" description="Myb-like" evidence="4">
    <location>
        <begin position="57"/>
        <end position="107"/>
    </location>
</feature>
<dbReference type="Pfam" id="PF00249">
    <property type="entry name" value="Myb_DNA-binding"/>
    <property type="match status" value="3"/>
</dbReference>
<accession>A0A5A8DBZ9</accession>
<feature type="compositionally biased region" description="Basic residues" evidence="3">
    <location>
        <begin position="184"/>
        <end position="195"/>
    </location>
</feature>
<feature type="domain" description="Myb-like" evidence="4">
    <location>
        <begin position="108"/>
        <end position="158"/>
    </location>
</feature>
<evidence type="ECO:0000256" key="3">
    <source>
        <dbReference type="SAM" id="MobiDB-lite"/>
    </source>
</evidence>
<keyword evidence="1" id="KW-0677">Repeat</keyword>
<dbReference type="PANTHER" id="PTHR45614">
    <property type="entry name" value="MYB PROTEIN-RELATED"/>
    <property type="match status" value="1"/>
</dbReference>
<evidence type="ECO:0000256" key="1">
    <source>
        <dbReference type="ARBA" id="ARBA00022737"/>
    </source>
</evidence>
<sequence>MSAASPVGGKWSDEEDGSLRQGVQTLGAKNWKRISEEYLQGRRTDVQCLHRWQKVLRPGLVKGPWTTEEDQVIVNCINAGITKWSEISERIPGRIGKQCRERWFNHLDPSIKKDPWSAEEDRILEEAQCSIGNKWCEIAKLLPGRSENSVKNRWNSAMRRKRHAERLKAQGAPDEAVRAAAKVPRAKTSGKRRHSGSGSATQSRRVTTTEDGSEPLPSVYPSAGGAGGAATPDTDGLGAPPSLAPSAGGTGAHGQGQLADSATAAAAEAMGAGPSVRASLLAAAVFGPSSGAAGGPAGGASDPFSAPVLRPAIQAAAYGVPSGYASGGSGPQMVAASPRSGDVDSDGEDDDASSFSGARHAHAESRSGIEPGDDDGDDDDNDDDDDDDDDDIVLRGSLGAQPGYGPWRFRVSARHARRWRRFFQG</sequence>
<evidence type="ECO:0000313" key="6">
    <source>
        <dbReference type="EMBL" id="KAA0163102.1"/>
    </source>
</evidence>
<dbReference type="SMART" id="SM00717">
    <property type="entry name" value="SANT"/>
    <property type="match status" value="3"/>
</dbReference>
<evidence type="ECO:0000259" key="4">
    <source>
        <dbReference type="PROSITE" id="PS50090"/>
    </source>
</evidence>
<protein>
    <submittedName>
        <fullName evidence="6">Uncharacterized protein</fullName>
    </submittedName>
</protein>
<feature type="compositionally biased region" description="Acidic residues" evidence="3">
    <location>
        <begin position="343"/>
        <end position="352"/>
    </location>
</feature>